<dbReference type="GO" id="GO:0005576">
    <property type="term" value="C:extracellular region"/>
    <property type="evidence" value="ECO:0007669"/>
    <property type="project" value="InterPro"/>
</dbReference>
<reference evidence="5 6" key="1">
    <citation type="journal article" date="2017" name="Mol. Ecol.">
        <title>Comparative and population genomic landscape of Phellinus noxius: A hypervariable fungus causing root rot in trees.</title>
        <authorList>
            <person name="Chung C.L."/>
            <person name="Lee T.J."/>
            <person name="Akiba M."/>
            <person name="Lee H.H."/>
            <person name="Kuo T.H."/>
            <person name="Liu D."/>
            <person name="Ke H.M."/>
            <person name="Yokoi T."/>
            <person name="Roa M.B."/>
            <person name="Lu M.J."/>
            <person name="Chang Y.Y."/>
            <person name="Ann P.J."/>
            <person name="Tsai J.N."/>
            <person name="Chen C.Y."/>
            <person name="Tzean S.S."/>
            <person name="Ota Y."/>
            <person name="Hattori T."/>
            <person name="Sahashi N."/>
            <person name="Liou R.F."/>
            <person name="Kikuchi T."/>
            <person name="Tsai I.J."/>
        </authorList>
    </citation>
    <scope>NUCLEOTIDE SEQUENCE [LARGE SCALE GENOMIC DNA]</scope>
    <source>
        <strain evidence="5 6">FFPRI411160</strain>
    </source>
</reference>
<evidence type="ECO:0000256" key="3">
    <source>
        <dbReference type="SAM" id="SignalP"/>
    </source>
</evidence>
<sequence>MKSTTFAIGTALLSVGVHAQTTAPEYGQCGGIGWTGATTCSSGWVCTVLNDYYSQCLQGTGSGSTTSAPATSTVASTTISGGGSTSIPSGTATAGPTGATLLSGNLWVRAVSAVSGQAGPAVFGSYTSAAQFQLNDGQVEQQLADGNVLYLNVNTTTAVTATYLPTFFATTQETTGTWAFQGDGLTWTAPDIPRQNIGAFLACGSGVPGVYVNLGAYAYETPAGCADETLNYYNGATAVD</sequence>
<evidence type="ECO:0000313" key="6">
    <source>
        <dbReference type="Proteomes" id="UP000217199"/>
    </source>
</evidence>
<feature type="domain" description="CBM1" evidence="4">
    <location>
        <begin position="21"/>
        <end position="57"/>
    </location>
</feature>
<feature type="region of interest" description="Disordered" evidence="2">
    <location>
        <begin position="62"/>
        <end position="89"/>
    </location>
</feature>
<comment type="caution">
    <text evidence="5">The sequence shown here is derived from an EMBL/GenBank/DDBJ whole genome shotgun (WGS) entry which is preliminary data.</text>
</comment>
<dbReference type="PROSITE" id="PS00562">
    <property type="entry name" value="CBM1_1"/>
    <property type="match status" value="1"/>
</dbReference>
<evidence type="ECO:0000313" key="5">
    <source>
        <dbReference type="EMBL" id="PAV15243.1"/>
    </source>
</evidence>
<keyword evidence="6" id="KW-1185">Reference proteome</keyword>
<dbReference type="Pfam" id="PF00734">
    <property type="entry name" value="CBM_1"/>
    <property type="match status" value="1"/>
</dbReference>
<dbReference type="GO" id="GO:0005975">
    <property type="term" value="P:carbohydrate metabolic process"/>
    <property type="evidence" value="ECO:0007669"/>
    <property type="project" value="InterPro"/>
</dbReference>
<protein>
    <submittedName>
        <fullName evidence="5">Carbohydrate-binding module family 1</fullName>
    </submittedName>
</protein>
<organism evidence="5 6">
    <name type="scientific">Pyrrhoderma noxium</name>
    <dbReference type="NCBI Taxonomy" id="2282107"/>
    <lineage>
        <taxon>Eukaryota</taxon>
        <taxon>Fungi</taxon>
        <taxon>Dikarya</taxon>
        <taxon>Basidiomycota</taxon>
        <taxon>Agaricomycotina</taxon>
        <taxon>Agaricomycetes</taxon>
        <taxon>Hymenochaetales</taxon>
        <taxon>Hymenochaetaceae</taxon>
        <taxon>Pyrrhoderma</taxon>
    </lineage>
</organism>
<evidence type="ECO:0000259" key="4">
    <source>
        <dbReference type="PROSITE" id="PS51164"/>
    </source>
</evidence>
<feature type="compositionally biased region" description="Low complexity" evidence="2">
    <location>
        <begin position="63"/>
        <end position="89"/>
    </location>
</feature>
<dbReference type="InterPro" id="IPR000254">
    <property type="entry name" value="CBD"/>
</dbReference>
<name>A0A286U6P2_9AGAM</name>
<gene>
    <name evidence="5" type="ORF">PNOK_0900400</name>
</gene>
<dbReference type="Proteomes" id="UP000217199">
    <property type="component" value="Unassembled WGS sequence"/>
</dbReference>
<feature type="chain" id="PRO_5013743020" evidence="3">
    <location>
        <begin position="20"/>
        <end position="240"/>
    </location>
</feature>
<keyword evidence="1 3" id="KW-0732">Signal</keyword>
<evidence type="ECO:0000256" key="2">
    <source>
        <dbReference type="SAM" id="MobiDB-lite"/>
    </source>
</evidence>
<dbReference type="GO" id="GO:0030248">
    <property type="term" value="F:cellulose binding"/>
    <property type="evidence" value="ECO:0007669"/>
    <property type="project" value="InterPro"/>
</dbReference>
<dbReference type="OrthoDB" id="2119228at2759"/>
<dbReference type="InParanoid" id="A0A286U6P2"/>
<dbReference type="STRING" id="2282107.A0A286U6P2"/>
<dbReference type="PROSITE" id="PS51164">
    <property type="entry name" value="CBM1_2"/>
    <property type="match status" value="1"/>
</dbReference>
<dbReference type="InterPro" id="IPR035971">
    <property type="entry name" value="CBD_sf"/>
</dbReference>
<dbReference type="SMART" id="SM00236">
    <property type="entry name" value="fCBD"/>
    <property type="match status" value="1"/>
</dbReference>
<dbReference type="EMBL" id="NBII01000010">
    <property type="protein sequence ID" value="PAV15243.1"/>
    <property type="molecule type" value="Genomic_DNA"/>
</dbReference>
<dbReference type="SUPFAM" id="SSF57180">
    <property type="entry name" value="Cellulose-binding domain"/>
    <property type="match status" value="1"/>
</dbReference>
<dbReference type="AlphaFoldDB" id="A0A286U6P2"/>
<proteinExistence type="predicted"/>
<accession>A0A286U6P2</accession>
<evidence type="ECO:0000256" key="1">
    <source>
        <dbReference type="ARBA" id="ARBA00022729"/>
    </source>
</evidence>
<feature type="signal peptide" evidence="3">
    <location>
        <begin position="1"/>
        <end position="19"/>
    </location>
</feature>